<comment type="similarity">
    <text evidence="2">Belongs to the flagella basal body rod proteins family.</text>
</comment>
<keyword evidence="5" id="KW-0966">Cell projection</keyword>
<keyword evidence="5" id="KW-0969">Cilium</keyword>
<dbReference type="InterPro" id="IPR001444">
    <property type="entry name" value="Flag_bb_rod_N"/>
</dbReference>
<dbReference type="EMBL" id="JABFCX010000002">
    <property type="protein sequence ID" value="NNU15372.1"/>
    <property type="molecule type" value="Genomic_DNA"/>
</dbReference>
<evidence type="ECO:0000256" key="2">
    <source>
        <dbReference type="ARBA" id="ARBA00009677"/>
    </source>
</evidence>
<dbReference type="GO" id="GO:0071978">
    <property type="term" value="P:bacterial-type flagellum-dependent swarming motility"/>
    <property type="evidence" value="ECO:0007669"/>
    <property type="project" value="TreeGrafter"/>
</dbReference>
<dbReference type="GO" id="GO:0009425">
    <property type="term" value="C:bacterial-type flagellum basal body"/>
    <property type="evidence" value="ECO:0007669"/>
    <property type="project" value="UniProtKB-SubCell"/>
</dbReference>
<feature type="domain" description="Flagellar basal body rod protein N-terminal" evidence="4">
    <location>
        <begin position="13"/>
        <end position="40"/>
    </location>
</feature>
<dbReference type="PANTHER" id="PTHR30435">
    <property type="entry name" value="FLAGELLAR PROTEIN"/>
    <property type="match status" value="1"/>
</dbReference>
<evidence type="ECO:0000313" key="5">
    <source>
        <dbReference type="EMBL" id="NNU15372.1"/>
    </source>
</evidence>
<keyword evidence="3" id="KW-0975">Bacterial flagellum</keyword>
<sequence>MAVDPLLASLGASSSGMSTQSLRMRITSENLSNVDTPGYRRKLLHFKDLAEGGVEMKRLSLSNRPGQERYEPFHPMADENGMVISSNVDLMVELADAKEARRSFDANLQAFRQAQGFYRNLLQILEP</sequence>
<organism evidence="5 6">
    <name type="scientific">Parvularcula mediterranea</name>
    <dbReference type="NCBI Taxonomy" id="2732508"/>
    <lineage>
        <taxon>Bacteria</taxon>
        <taxon>Pseudomonadati</taxon>
        <taxon>Pseudomonadota</taxon>
        <taxon>Alphaproteobacteria</taxon>
        <taxon>Parvularculales</taxon>
        <taxon>Parvularculaceae</taxon>
        <taxon>Parvularcula</taxon>
    </lineage>
</organism>
<evidence type="ECO:0000256" key="1">
    <source>
        <dbReference type="ARBA" id="ARBA00004117"/>
    </source>
</evidence>
<dbReference type="PROSITE" id="PS00588">
    <property type="entry name" value="FLAGELLA_BB_ROD"/>
    <property type="match status" value="1"/>
</dbReference>
<evidence type="ECO:0000259" key="4">
    <source>
        <dbReference type="Pfam" id="PF00460"/>
    </source>
</evidence>
<comment type="caution">
    <text evidence="5">The sequence shown here is derived from an EMBL/GenBank/DDBJ whole genome shotgun (WGS) entry which is preliminary data.</text>
</comment>
<evidence type="ECO:0000313" key="6">
    <source>
        <dbReference type="Proteomes" id="UP000536835"/>
    </source>
</evidence>
<reference evidence="5 6" key="1">
    <citation type="submission" date="2020-05" db="EMBL/GenBank/DDBJ databases">
        <title>Parvularcula mediterraneae sp. nov., isolated from polypropylene straw from shallow seawater of the seashore of Laganas in Zakynthos island, Greece.</title>
        <authorList>
            <person name="Szabo I."/>
            <person name="Al-Omari J."/>
            <person name="Rado J."/>
            <person name="Szerdahelyi G.S."/>
        </authorList>
    </citation>
    <scope>NUCLEOTIDE SEQUENCE [LARGE SCALE GENOMIC DNA]</scope>
    <source>
        <strain evidence="5 6">ZS-1/3</strain>
    </source>
</reference>
<dbReference type="InterPro" id="IPR019776">
    <property type="entry name" value="Flagellar_basal_body_rod_CS"/>
</dbReference>
<evidence type="ECO:0000256" key="3">
    <source>
        <dbReference type="ARBA" id="ARBA00023143"/>
    </source>
</evidence>
<name>A0A7Y3RL59_9PROT</name>
<proteinExistence type="inferred from homology"/>
<keyword evidence="6" id="KW-1185">Reference proteome</keyword>
<comment type="subcellular location">
    <subcellularLocation>
        <location evidence="1">Bacterial flagellum basal body</location>
    </subcellularLocation>
</comment>
<accession>A0A7Y3RL59</accession>
<protein>
    <submittedName>
        <fullName evidence="5">Flagellar basal body rod protein FlgC</fullName>
    </submittedName>
</protein>
<gene>
    <name evidence="5" type="primary">flgC</name>
    <name evidence="5" type="ORF">HK107_03400</name>
</gene>
<dbReference type="Proteomes" id="UP000536835">
    <property type="component" value="Unassembled WGS sequence"/>
</dbReference>
<dbReference type="AlphaFoldDB" id="A0A7Y3RL59"/>
<dbReference type="PANTHER" id="PTHR30435:SF19">
    <property type="entry name" value="FLAGELLAR BASAL-BODY ROD PROTEIN FLGG"/>
    <property type="match status" value="1"/>
</dbReference>
<keyword evidence="5" id="KW-0282">Flagellum</keyword>
<dbReference type="Pfam" id="PF00460">
    <property type="entry name" value="Flg_bb_rod"/>
    <property type="match status" value="1"/>
</dbReference>